<dbReference type="PIRSF" id="PIRSF006815">
    <property type="entry name" value="GcvPA"/>
    <property type="match status" value="1"/>
</dbReference>
<evidence type="ECO:0000256" key="1">
    <source>
        <dbReference type="ARBA" id="ARBA00003788"/>
    </source>
</evidence>
<keyword evidence="7" id="KW-1185">Reference proteome</keyword>
<dbReference type="InterPro" id="IPR049315">
    <property type="entry name" value="GDC-P_N"/>
</dbReference>
<reference evidence="6 7" key="1">
    <citation type="submission" date="2019-07" db="EMBL/GenBank/DDBJ databases">
        <title>The pathways for chlorine oxyanion respiration interact through the shared metabolite chlorate.</title>
        <authorList>
            <person name="Barnum T.P."/>
            <person name="Cheng Y."/>
            <person name="Hill K.A."/>
            <person name="Lucas L.N."/>
            <person name="Carlson H.K."/>
            <person name="Coates J.D."/>
        </authorList>
    </citation>
    <scope>NUCLEOTIDE SEQUENCE [LARGE SCALE GENOMIC DNA]</scope>
    <source>
        <strain evidence="6 7">BK-1</strain>
    </source>
</reference>
<evidence type="ECO:0000259" key="5">
    <source>
        <dbReference type="Pfam" id="PF02347"/>
    </source>
</evidence>
<dbReference type="NCBIfam" id="NF001696">
    <property type="entry name" value="PRK00451.1"/>
    <property type="match status" value="1"/>
</dbReference>
<sequence length="465" mass="50134">MPFIPHTEEEVQEMLVAIGAASIDELFDEIPENLKLTQLDAIPTALSEMEITQLMGKRSLQDGEPSCFIGAGAYDHHIPAAVWQLTTRGEFYTAYTPYQAEASQGTLQLLYEFQSMMVALTGMDASNASLYDGASALAEAVLMSVRANRKSKSKRVLMPRTVHPAYRRVVHNIVRNQQIELVEVAFDPKSGQTNLAVLEQYAGEDFAALVIPQPNFFGVLEDVDALTNWAHANGALAVGVVNPLALALLTPPGLWGEAGADICCGEGQPLGAPLASGGPYFGFLCCKIAQVRQMPGRIIGRTVDLDGKVGYSLTLQAREQHIRRSKATSNICTNQGLMVTAATIHMALLGSEGLERAAAASFQNTRHLVEVLTAIPGVEVMFEQPAFHERVVRLPAPAKGILRSLAAHNVLGGFDLSADYPELGNALLVCATEKRTEDEIAAYAQKLERVIQLQGGVTCGLVPKE</sequence>
<dbReference type="PANTHER" id="PTHR42806">
    <property type="entry name" value="GLYCINE CLEAVAGE SYSTEM P-PROTEIN"/>
    <property type="match status" value="1"/>
</dbReference>
<proteinExistence type="inferred from homology"/>
<name>A0A557SH05_9GAMM</name>
<evidence type="ECO:0000256" key="3">
    <source>
        <dbReference type="ARBA" id="ARBA00049026"/>
    </source>
</evidence>
<dbReference type="GO" id="GO:0004375">
    <property type="term" value="F:glycine dehydrogenase (decarboxylating) activity"/>
    <property type="evidence" value="ECO:0007669"/>
    <property type="project" value="UniProtKB-EC"/>
</dbReference>
<dbReference type="OrthoDB" id="9801272at2"/>
<dbReference type="Proteomes" id="UP000316649">
    <property type="component" value="Unassembled WGS sequence"/>
</dbReference>
<dbReference type="GO" id="GO:0009116">
    <property type="term" value="P:nucleoside metabolic process"/>
    <property type="evidence" value="ECO:0007669"/>
    <property type="project" value="InterPro"/>
</dbReference>
<dbReference type="EMBL" id="VMNH01000005">
    <property type="protein sequence ID" value="TVO76642.1"/>
    <property type="molecule type" value="Genomic_DNA"/>
</dbReference>
<organism evidence="6 7">
    <name type="scientific">Sedimenticola selenatireducens</name>
    <dbReference type="NCBI Taxonomy" id="191960"/>
    <lineage>
        <taxon>Bacteria</taxon>
        <taxon>Pseudomonadati</taxon>
        <taxon>Pseudomonadota</taxon>
        <taxon>Gammaproteobacteria</taxon>
        <taxon>Chromatiales</taxon>
        <taxon>Sedimenticolaceae</taxon>
        <taxon>Sedimenticola</taxon>
    </lineage>
</organism>
<dbReference type="InterPro" id="IPR015424">
    <property type="entry name" value="PyrdxlP-dep_Trfase"/>
</dbReference>
<evidence type="ECO:0000313" key="7">
    <source>
        <dbReference type="Proteomes" id="UP000316649"/>
    </source>
</evidence>
<comment type="subunit">
    <text evidence="4">The glycine cleavage system is composed of four proteins: P, T, L and H. In this organism, the P 'protein' is a heterodimer of two subunits.</text>
</comment>
<comment type="similarity">
    <text evidence="4">Belongs to the GcvP family. N-terminal subunit subfamily.</text>
</comment>
<comment type="caution">
    <text evidence="6">The sequence shown here is derived from an EMBL/GenBank/DDBJ whole genome shotgun (WGS) entry which is preliminary data.</text>
</comment>
<dbReference type="InterPro" id="IPR020581">
    <property type="entry name" value="GDC_P"/>
</dbReference>
<dbReference type="PANTHER" id="PTHR42806:SF1">
    <property type="entry name" value="GLYCINE DEHYDROGENASE (DECARBOXYLATING)"/>
    <property type="match status" value="1"/>
</dbReference>
<dbReference type="SUPFAM" id="SSF53383">
    <property type="entry name" value="PLP-dependent transferases"/>
    <property type="match status" value="1"/>
</dbReference>
<protein>
    <recommendedName>
        <fullName evidence="4">Probable glycine dehydrogenase (decarboxylating) subunit 1</fullName>
        <ecNumber evidence="4">1.4.4.2</ecNumber>
    </recommendedName>
    <alternativeName>
        <fullName evidence="4">Glycine cleavage system P-protein subunit 1</fullName>
    </alternativeName>
    <alternativeName>
        <fullName evidence="4">Glycine decarboxylase subunit 1</fullName>
    </alternativeName>
    <alternativeName>
        <fullName evidence="4">Glycine dehydrogenase (aminomethyl-transferring) subunit 1</fullName>
    </alternativeName>
</protein>
<keyword evidence="2 4" id="KW-0560">Oxidoreductase</keyword>
<dbReference type="HAMAP" id="MF_00712">
    <property type="entry name" value="GcvPA"/>
    <property type="match status" value="1"/>
</dbReference>
<dbReference type="GO" id="GO:0019464">
    <property type="term" value="P:glycine decarboxylation via glycine cleavage system"/>
    <property type="evidence" value="ECO:0007669"/>
    <property type="project" value="UniProtKB-UniRule"/>
</dbReference>
<dbReference type="Gene3D" id="3.40.640.10">
    <property type="entry name" value="Type I PLP-dependent aspartate aminotransferase-like (Major domain)"/>
    <property type="match status" value="1"/>
</dbReference>
<dbReference type="EC" id="1.4.4.2" evidence="4"/>
<comment type="function">
    <text evidence="1 4">The glycine cleavage system catalyzes the degradation of glycine. The P protein binds the alpha-amino group of glycine through its pyridoxal phosphate cofactor; CO(2) is released and the remaining methylamine moiety is then transferred to the lipoamide cofactor of the H protein.</text>
</comment>
<evidence type="ECO:0000256" key="2">
    <source>
        <dbReference type="ARBA" id="ARBA00023002"/>
    </source>
</evidence>
<feature type="domain" description="Glycine cleavage system P-protein N-terminal" evidence="5">
    <location>
        <begin position="3"/>
        <end position="443"/>
    </location>
</feature>
<dbReference type="InterPro" id="IPR023010">
    <property type="entry name" value="GcvPA"/>
</dbReference>
<dbReference type="InterPro" id="IPR015421">
    <property type="entry name" value="PyrdxlP-dep_Trfase_major"/>
</dbReference>
<gene>
    <name evidence="4" type="primary">gcvPA</name>
    <name evidence="6" type="ORF">FHP88_04230</name>
</gene>
<dbReference type="InterPro" id="IPR015422">
    <property type="entry name" value="PyrdxlP-dep_Trfase_small"/>
</dbReference>
<accession>A0A557SH05</accession>
<evidence type="ECO:0000313" key="6">
    <source>
        <dbReference type="EMBL" id="TVO76642.1"/>
    </source>
</evidence>
<comment type="catalytic activity">
    <reaction evidence="3 4">
        <text>N(6)-[(R)-lipoyl]-L-lysyl-[glycine-cleavage complex H protein] + glycine + H(+) = N(6)-[(R)-S(8)-aminomethyldihydrolipoyl]-L-lysyl-[glycine-cleavage complex H protein] + CO2</text>
        <dbReference type="Rhea" id="RHEA:24304"/>
        <dbReference type="Rhea" id="RHEA-COMP:10494"/>
        <dbReference type="Rhea" id="RHEA-COMP:10495"/>
        <dbReference type="ChEBI" id="CHEBI:15378"/>
        <dbReference type="ChEBI" id="CHEBI:16526"/>
        <dbReference type="ChEBI" id="CHEBI:57305"/>
        <dbReference type="ChEBI" id="CHEBI:83099"/>
        <dbReference type="ChEBI" id="CHEBI:83143"/>
        <dbReference type="EC" id="1.4.4.2"/>
    </reaction>
</comment>
<dbReference type="AlphaFoldDB" id="A0A557SH05"/>
<dbReference type="RefSeq" id="WP_144357772.1">
    <property type="nucleotide sequence ID" value="NZ_VMNH01000005.1"/>
</dbReference>
<dbReference type="Gene3D" id="3.90.1150.10">
    <property type="entry name" value="Aspartate Aminotransferase, domain 1"/>
    <property type="match status" value="1"/>
</dbReference>
<dbReference type="CDD" id="cd00613">
    <property type="entry name" value="GDC-P"/>
    <property type="match status" value="1"/>
</dbReference>
<dbReference type="Pfam" id="PF02347">
    <property type="entry name" value="GDC-P"/>
    <property type="match status" value="1"/>
</dbReference>
<evidence type="ECO:0000256" key="4">
    <source>
        <dbReference type="HAMAP-Rule" id="MF_00712"/>
    </source>
</evidence>